<name>A0A1D8U1M2_9CYAN</name>
<dbReference type="Gene3D" id="2.160.20.10">
    <property type="entry name" value="Single-stranded right-handed beta-helix, Pectin lyase-like"/>
    <property type="match status" value="2"/>
</dbReference>
<dbReference type="KEGG" id="mpro:BJP34_34050"/>
<dbReference type="AlphaFoldDB" id="A0A1D8U1M2"/>
<sequence>MNQTIQRCYLLGHLLLSTVLIPNIATAQISSDGTLSTTVTSDDGVNFLIESGVRTSDHLFHSFSEFSVPSNGSAFFNNSADIVNIFSRVTGGNISNIDGLIRANGQANLFLINPAGIIFGENASLNIGGSFFATTAESVVFGNGMEFSATEPNQAPLLTINITPGLQMGKNPGTITVQGPGYTIARENPFIVTSFTGLRVGAGNTLALIGGEITLDGGIIAADSGSIELASVTEGLVNLTQTSETWQFSYEAVQSFGNVQLLSLALADASGQGGGSIQVHGQNISLLGGSRMFLQNRGLQPAEALDLTASDSVKLIGTDNNDGELGSVLMTETIGGGDAADIVISSQHLLLSQGSGISSRTFTPARGGDITINATESIQLREFSPINPTNGSDISTTTFRSGTAGNITVSTKQLTIDGQQLRSVAVDIGDGGNITLFTEQLRVLDGGIVVSTALGSGQGGDITINAQSTELIGFNVNNFNVSAFSTSVSGTEKAGNLTINTGRLLLQDGARVDASTFNSGVAGTITINALESVEVNGTVPGSVNGSLILSSARVLNQVLQQQLGLPPIPTGDSGSVIINTPVLRVTDRAQVTVRNDGTGNAGALEINAGQIFLNNQAAINASTQSGEGGNINLQITDNLLLRNGSTITTEAGGTGNGGNITINSDLVTLIESSFIKADANLGNGGNISITTQGLFVFPDSAITASSQFGVDGVITINNPDADPANGLIQLPTELRDRTQQIAKGCGWTATSSFYITGRGGIPQDPSAMVPGGQILSDVRDISDLSIVRAIPEAEDSKPDTNTKAPIVEANAWIINEEGNVELVAVVNSNQALDFLRATCAIKED</sequence>
<proteinExistence type="predicted"/>
<evidence type="ECO:0000313" key="4">
    <source>
        <dbReference type="Proteomes" id="UP000177870"/>
    </source>
</evidence>
<feature type="signal peptide" evidence="1">
    <location>
        <begin position="1"/>
        <end position="27"/>
    </location>
</feature>
<keyword evidence="1" id="KW-0732">Signal</keyword>
<dbReference type="SUPFAM" id="SSF51126">
    <property type="entry name" value="Pectin lyase-like"/>
    <property type="match status" value="4"/>
</dbReference>
<dbReference type="NCBIfam" id="TIGR01901">
    <property type="entry name" value="adhes_NPXG"/>
    <property type="match status" value="1"/>
</dbReference>
<dbReference type="Pfam" id="PF05860">
    <property type="entry name" value="TPS"/>
    <property type="match status" value="1"/>
</dbReference>
<dbReference type="EMBL" id="CP017599">
    <property type="protein sequence ID" value="AOX03790.1"/>
    <property type="molecule type" value="Genomic_DNA"/>
</dbReference>
<feature type="domain" description="Filamentous haemagglutinin FhaB/tRNA nuclease CdiA-like TPS" evidence="2">
    <location>
        <begin position="30"/>
        <end position="142"/>
    </location>
</feature>
<dbReference type="SMART" id="SM00912">
    <property type="entry name" value="Haemagg_act"/>
    <property type="match status" value="1"/>
</dbReference>
<evidence type="ECO:0000259" key="2">
    <source>
        <dbReference type="SMART" id="SM00912"/>
    </source>
</evidence>
<organism evidence="3 4">
    <name type="scientific">Moorena producens PAL-8-15-08-1</name>
    <dbReference type="NCBI Taxonomy" id="1458985"/>
    <lineage>
        <taxon>Bacteria</taxon>
        <taxon>Bacillati</taxon>
        <taxon>Cyanobacteriota</taxon>
        <taxon>Cyanophyceae</taxon>
        <taxon>Coleofasciculales</taxon>
        <taxon>Coleofasciculaceae</taxon>
        <taxon>Moorena</taxon>
    </lineage>
</organism>
<dbReference type="InterPro" id="IPR011050">
    <property type="entry name" value="Pectin_lyase_fold/virulence"/>
</dbReference>
<feature type="chain" id="PRO_5009438935" description="Filamentous haemagglutinin FhaB/tRNA nuclease CdiA-like TPS domain-containing protein" evidence="1">
    <location>
        <begin position="28"/>
        <end position="844"/>
    </location>
</feature>
<dbReference type="OrthoDB" id="502085at2"/>
<dbReference type="InterPro" id="IPR012334">
    <property type="entry name" value="Pectin_lyas_fold"/>
</dbReference>
<dbReference type="STRING" id="1458985.BJP34_34050"/>
<gene>
    <name evidence="3" type="ORF">BJP34_34050</name>
</gene>
<evidence type="ECO:0000313" key="3">
    <source>
        <dbReference type="EMBL" id="AOX03790.1"/>
    </source>
</evidence>
<dbReference type="Proteomes" id="UP000177870">
    <property type="component" value="Chromosome"/>
</dbReference>
<dbReference type="RefSeq" id="WP_070396158.1">
    <property type="nucleotide sequence ID" value="NZ_CP017599.1"/>
</dbReference>
<protein>
    <recommendedName>
        <fullName evidence="2">Filamentous haemagglutinin FhaB/tRNA nuclease CdiA-like TPS domain-containing protein</fullName>
    </recommendedName>
</protein>
<accession>A0A1D8U1M2</accession>
<dbReference type="InterPro" id="IPR008638">
    <property type="entry name" value="FhaB/CdiA-like_TPS"/>
</dbReference>
<evidence type="ECO:0000256" key="1">
    <source>
        <dbReference type="SAM" id="SignalP"/>
    </source>
</evidence>
<reference evidence="4" key="1">
    <citation type="submission" date="2016-10" db="EMBL/GenBank/DDBJ databases">
        <title>Comparative genomics uncovers the prolific and rare metabolic potential of the cyanobacterial genus Moorea.</title>
        <authorList>
            <person name="Leao T."/>
            <person name="Castelao G."/>
            <person name="Korobeynikov A."/>
            <person name="Monroe E.A."/>
            <person name="Podell S."/>
            <person name="Glukhov E."/>
            <person name="Allen E."/>
            <person name="Gerwick W.H."/>
            <person name="Gerwick L."/>
        </authorList>
    </citation>
    <scope>NUCLEOTIDE SEQUENCE [LARGE SCALE GENOMIC DNA]</scope>
    <source>
        <strain evidence="4">PAL-8-15-08-1</strain>
    </source>
</reference>